<feature type="domain" description="OmpR/PhoB-type" evidence="3">
    <location>
        <begin position="1"/>
        <end position="64"/>
    </location>
</feature>
<dbReference type="SMART" id="SM00862">
    <property type="entry name" value="Trans_reg_C"/>
    <property type="match status" value="1"/>
</dbReference>
<dbReference type="Pfam" id="PF00486">
    <property type="entry name" value="Trans_reg_C"/>
    <property type="match status" value="1"/>
</dbReference>
<dbReference type="GO" id="GO:0000160">
    <property type="term" value="P:phosphorelay signal transduction system"/>
    <property type="evidence" value="ECO:0007669"/>
    <property type="project" value="InterPro"/>
</dbReference>
<dbReference type="PROSITE" id="PS51755">
    <property type="entry name" value="OMPR_PHOB"/>
    <property type="match status" value="1"/>
</dbReference>
<dbReference type="EMBL" id="FOJO01000001">
    <property type="protein sequence ID" value="SFA39711.1"/>
    <property type="molecule type" value="Genomic_DNA"/>
</dbReference>
<dbReference type="InterPro" id="IPR036388">
    <property type="entry name" value="WH-like_DNA-bd_sf"/>
</dbReference>
<proteinExistence type="predicted"/>
<sequence length="67" mass="7543">MFTDNPRRLITRNQMLETLGGAAGDSFDRAMDVRISRLRTKLGEDPKNPRLIKTIYGAGYIFLAEIG</sequence>
<name>A0A1I0SJK5_9RHOB</name>
<dbReference type="GO" id="GO:0006355">
    <property type="term" value="P:regulation of DNA-templated transcription"/>
    <property type="evidence" value="ECO:0007669"/>
    <property type="project" value="InterPro"/>
</dbReference>
<reference evidence="4 5" key="1">
    <citation type="submission" date="2016-10" db="EMBL/GenBank/DDBJ databases">
        <authorList>
            <person name="de Groot N.N."/>
        </authorList>
    </citation>
    <scope>NUCLEOTIDE SEQUENCE [LARGE SCALE GENOMIC DNA]</scope>
    <source>
        <strain evidence="4 5">CGMCC 1.6117</strain>
    </source>
</reference>
<protein>
    <submittedName>
        <fullName evidence="4">Transcriptional regulatory protein, C terminal</fullName>
    </submittedName>
</protein>
<keyword evidence="1 2" id="KW-0238">DNA-binding</keyword>
<dbReference type="AlphaFoldDB" id="A0A1I0SJK5"/>
<evidence type="ECO:0000313" key="4">
    <source>
        <dbReference type="EMBL" id="SFA39711.1"/>
    </source>
</evidence>
<dbReference type="InterPro" id="IPR001867">
    <property type="entry name" value="OmpR/PhoB-type_DNA-bd"/>
</dbReference>
<evidence type="ECO:0000259" key="3">
    <source>
        <dbReference type="PROSITE" id="PS51755"/>
    </source>
</evidence>
<gene>
    <name evidence="4" type="ORF">SAMN04487972_101341</name>
</gene>
<dbReference type="Proteomes" id="UP000182312">
    <property type="component" value="Unassembled WGS sequence"/>
</dbReference>
<feature type="DNA-binding region" description="OmpR/PhoB-type" evidence="2">
    <location>
        <begin position="1"/>
        <end position="64"/>
    </location>
</feature>
<dbReference type="GO" id="GO:0003677">
    <property type="term" value="F:DNA binding"/>
    <property type="evidence" value="ECO:0007669"/>
    <property type="project" value="UniProtKB-UniRule"/>
</dbReference>
<dbReference type="SUPFAM" id="SSF46894">
    <property type="entry name" value="C-terminal effector domain of the bipartite response regulators"/>
    <property type="match status" value="1"/>
</dbReference>
<evidence type="ECO:0000256" key="2">
    <source>
        <dbReference type="PROSITE-ProRule" id="PRU01091"/>
    </source>
</evidence>
<dbReference type="Gene3D" id="1.10.10.10">
    <property type="entry name" value="Winged helix-like DNA-binding domain superfamily/Winged helix DNA-binding domain"/>
    <property type="match status" value="1"/>
</dbReference>
<evidence type="ECO:0000313" key="5">
    <source>
        <dbReference type="Proteomes" id="UP000182312"/>
    </source>
</evidence>
<organism evidence="4 5">
    <name type="scientific">Paracoccus halophilus</name>
    <dbReference type="NCBI Taxonomy" id="376733"/>
    <lineage>
        <taxon>Bacteria</taxon>
        <taxon>Pseudomonadati</taxon>
        <taxon>Pseudomonadota</taxon>
        <taxon>Alphaproteobacteria</taxon>
        <taxon>Rhodobacterales</taxon>
        <taxon>Paracoccaceae</taxon>
        <taxon>Paracoccus</taxon>
    </lineage>
</organism>
<evidence type="ECO:0000256" key="1">
    <source>
        <dbReference type="ARBA" id="ARBA00023125"/>
    </source>
</evidence>
<dbReference type="CDD" id="cd00383">
    <property type="entry name" value="trans_reg_C"/>
    <property type="match status" value="1"/>
</dbReference>
<dbReference type="InterPro" id="IPR016032">
    <property type="entry name" value="Sig_transdc_resp-reg_C-effctor"/>
</dbReference>
<accession>A0A1I0SJK5</accession>